<feature type="region of interest" description="Disordered" evidence="1">
    <location>
        <begin position="35"/>
        <end position="57"/>
    </location>
</feature>
<evidence type="ECO:0000256" key="1">
    <source>
        <dbReference type="SAM" id="MobiDB-lite"/>
    </source>
</evidence>
<accession>A0A1G8X6E8</accession>
<sequence length="57" mass="6674">MMWWISATVIIYLIAYAMFSKPVRKPRRIEDLVREEGYTPANDPIRPPNANSDNHMP</sequence>
<dbReference type="RefSeq" id="WP_158502433.1">
    <property type="nucleotide sequence ID" value="NZ_BJOA01000119.1"/>
</dbReference>
<reference evidence="2 3" key="1">
    <citation type="submission" date="2016-10" db="EMBL/GenBank/DDBJ databases">
        <authorList>
            <person name="de Groot N.N."/>
        </authorList>
    </citation>
    <scope>NUCLEOTIDE SEQUENCE [LARGE SCALE GENOMIC DNA]</scope>
    <source>
        <strain evidence="2 3">DSM 2895</strain>
    </source>
</reference>
<proteinExistence type="predicted"/>
<protein>
    <submittedName>
        <fullName evidence="2">Uncharacterized protein</fullName>
    </submittedName>
</protein>
<dbReference type="AlphaFoldDB" id="A0A1G8X6E8"/>
<evidence type="ECO:0000313" key="2">
    <source>
        <dbReference type="EMBL" id="SDJ85994.1"/>
    </source>
</evidence>
<evidence type="ECO:0000313" key="3">
    <source>
        <dbReference type="Proteomes" id="UP000182836"/>
    </source>
</evidence>
<dbReference type="Proteomes" id="UP000182836">
    <property type="component" value="Unassembled WGS sequence"/>
</dbReference>
<dbReference type="EMBL" id="FNED01000030">
    <property type="protein sequence ID" value="SDJ85994.1"/>
    <property type="molecule type" value="Genomic_DNA"/>
</dbReference>
<name>A0A1G8X6E8_ANEMI</name>
<organism evidence="2 3">
    <name type="scientific">Aneurinibacillus migulanus</name>
    <name type="common">Bacillus migulanus</name>
    <dbReference type="NCBI Taxonomy" id="47500"/>
    <lineage>
        <taxon>Bacteria</taxon>
        <taxon>Bacillati</taxon>
        <taxon>Bacillota</taxon>
        <taxon>Bacilli</taxon>
        <taxon>Bacillales</taxon>
        <taxon>Paenibacillaceae</taxon>
        <taxon>Aneurinibacillus group</taxon>
        <taxon>Aneurinibacillus</taxon>
    </lineage>
</organism>
<gene>
    <name evidence="2" type="ORF">SAMN04487909_13055</name>
</gene>